<feature type="transmembrane region" description="Helical" evidence="15">
    <location>
        <begin position="266"/>
        <end position="286"/>
    </location>
</feature>
<dbReference type="GO" id="GO:0071349">
    <property type="term" value="P:cellular response to interleukin-12"/>
    <property type="evidence" value="ECO:0007669"/>
    <property type="project" value="Ensembl"/>
</dbReference>
<dbReference type="Proteomes" id="UP000694387">
    <property type="component" value="Chromosome 5"/>
</dbReference>
<evidence type="ECO:0000313" key="17">
    <source>
        <dbReference type="Ensembl" id="ENSEASP00005046599.1"/>
    </source>
</evidence>
<feature type="transmembrane region" description="Helical" evidence="15">
    <location>
        <begin position="326"/>
        <end position="345"/>
    </location>
</feature>
<evidence type="ECO:0000256" key="10">
    <source>
        <dbReference type="ARBA" id="ARBA00023157"/>
    </source>
</evidence>
<dbReference type="GO" id="GO:0050729">
    <property type="term" value="P:positive regulation of inflammatory response"/>
    <property type="evidence" value="ECO:0007669"/>
    <property type="project" value="InterPro"/>
</dbReference>
<reference evidence="17" key="2">
    <citation type="submission" date="2025-08" db="UniProtKB">
        <authorList>
            <consortium name="Ensembl"/>
        </authorList>
    </citation>
    <scope>IDENTIFICATION</scope>
</reference>
<evidence type="ECO:0000256" key="6">
    <source>
        <dbReference type="ARBA" id="ARBA00022729"/>
    </source>
</evidence>
<dbReference type="GO" id="GO:0009986">
    <property type="term" value="C:cell surface"/>
    <property type="evidence" value="ECO:0007669"/>
    <property type="project" value="Ensembl"/>
</dbReference>
<evidence type="ECO:0000259" key="16">
    <source>
        <dbReference type="PROSITE" id="PS50835"/>
    </source>
</evidence>
<dbReference type="InterPro" id="IPR013783">
    <property type="entry name" value="Ig-like_fold"/>
</dbReference>
<dbReference type="Gene3D" id="2.60.40.10">
    <property type="entry name" value="Immunoglobulins"/>
    <property type="match status" value="1"/>
</dbReference>
<dbReference type="GO" id="GO:0070062">
    <property type="term" value="C:extracellular exosome"/>
    <property type="evidence" value="ECO:0007669"/>
    <property type="project" value="TreeGrafter"/>
</dbReference>
<gene>
    <name evidence="17" type="primary">CD47</name>
</gene>
<keyword evidence="5 15" id="KW-0812">Transmembrane</keyword>
<dbReference type="GO" id="GO:0070051">
    <property type="term" value="F:fibrinogen binding"/>
    <property type="evidence" value="ECO:0007669"/>
    <property type="project" value="Ensembl"/>
</dbReference>
<evidence type="ECO:0000313" key="18">
    <source>
        <dbReference type="Proteomes" id="UP000694387"/>
    </source>
</evidence>
<feature type="transmembrane region" description="Helical" evidence="15">
    <location>
        <begin position="233"/>
        <end position="254"/>
    </location>
</feature>
<evidence type="ECO:0000256" key="3">
    <source>
        <dbReference type="ARBA" id="ARBA00022475"/>
    </source>
</evidence>
<evidence type="ECO:0000256" key="4">
    <source>
        <dbReference type="ARBA" id="ARBA00022553"/>
    </source>
</evidence>
<evidence type="ECO:0000256" key="11">
    <source>
        <dbReference type="ARBA" id="ARBA00023180"/>
    </source>
</evidence>
<dbReference type="InterPro" id="IPR036179">
    <property type="entry name" value="Ig-like_dom_sf"/>
</dbReference>
<dbReference type="GO" id="GO:0032675">
    <property type="term" value="P:regulation of interleukin-6 production"/>
    <property type="evidence" value="ECO:0007669"/>
    <property type="project" value="Ensembl"/>
</dbReference>
<keyword evidence="4" id="KW-0597">Phosphoprotein</keyword>
<dbReference type="GO" id="GO:0032680">
    <property type="term" value="P:regulation of tumor necrosis factor production"/>
    <property type="evidence" value="ECO:0007669"/>
    <property type="project" value="Ensembl"/>
</dbReference>
<evidence type="ECO:0000256" key="14">
    <source>
        <dbReference type="ARBA" id="ARBA00033289"/>
    </source>
</evidence>
<dbReference type="AlphaFoldDB" id="A0A9L0J0F0"/>
<dbReference type="GO" id="GO:0050870">
    <property type="term" value="P:positive regulation of T cell activation"/>
    <property type="evidence" value="ECO:0007669"/>
    <property type="project" value="Ensembl"/>
</dbReference>
<dbReference type="SUPFAM" id="SSF48726">
    <property type="entry name" value="Immunoglobulin"/>
    <property type="match status" value="1"/>
</dbReference>
<dbReference type="GeneTree" id="ENSGT00390000007697"/>
<dbReference type="GO" id="GO:0032653">
    <property type="term" value="P:regulation of interleukin-10 production"/>
    <property type="evidence" value="ECO:0007669"/>
    <property type="project" value="Ensembl"/>
</dbReference>
<keyword evidence="10" id="KW-1015">Disulfide bond</keyword>
<keyword evidence="18" id="KW-1185">Reference proteome</keyword>
<keyword evidence="3" id="KW-1003">Cell membrane</keyword>
<proteinExistence type="predicted"/>
<dbReference type="GO" id="GO:0050766">
    <property type="term" value="P:positive regulation of phagocytosis"/>
    <property type="evidence" value="ECO:0007669"/>
    <property type="project" value="InterPro"/>
</dbReference>
<keyword evidence="11" id="KW-0325">Glycoprotein</keyword>
<dbReference type="Pfam" id="PF08204">
    <property type="entry name" value="V-set_CD47"/>
    <property type="match status" value="1"/>
</dbReference>
<dbReference type="GO" id="GO:0005886">
    <property type="term" value="C:plasma membrane"/>
    <property type="evidence" value="ECO:0007669"/>
    <property type="project" value="UniProtKB-SubCell"/>
</dbReference>
<dbReference type="PANTHER" id="PTHR10613:SF0">
    <property type="entry name" value="LEUKOCYTE SURFACE ANTIGEN CD47"/>
    <property type="match status" value="1"/>
</dbReference>
<comment type="subcellular location">
    <subcellularLocation>
        <location evidence="1">Cell membrane</location>
        <topology evidence="1">Multi-pass membrane protein</topology>
    </subcellularLocation>
</comment>
<dbReference type="CDD" id="cd16090">
    <property type="entry name" value="IgV_CD47"/>
    <property type="match status" value="1"/>
</dbReference>
<keyword evidence="8 15" id="KW-1133">Transmembrane helix</keyword>
<dbReference type="GO" id="GO:0032649">
    <property type="term" value="P:regulation of type II interferon production"/>
    <property type="evidence" value="ECO:0007669"/>
    <property type="project" value="Ensembl"/>
</dbReference>
<accession>A0A9L0J0F0</accession>
<feature type="transmembrane region" description="Helical" evidence="15">
    <location>
        <begin position="199"/>
        <end position="221"/>
    </location>
</feature>
<name>A0A9L0J0F0_EQUAS</name>
<evidence type="ECO:0000256" key="13">
    <source>
        <dbReference type="ARBA" id="ARBA00023319"/>
    </source>
</evidence>
<evidence type="ECO:0000256" key="9">
    <source>
        <dbReference type="ARBA" id="ARBA00023136"/>
    </source>
</evidence>
<evidence type="ECO:0000256" key="15">
    <source>
        <dbReference type="SAM" id="Phobius"/>
    </source>
</evidence>
<evidence type="ECO:0000256" key="12">
    <source>
        <dbReference type="ARBA" id="ARBA00023283"/>
    </source>
</evidence>
<feature type="domain" description="Ig-like" evidence="16">
    <location>
        <begin position="90"/>
        <end position="183"/>
    </location>
</feature>
<reference evidence="17" key="3">
    <citation type="submission" date="2025-09" db="UniProtKB">
        <authorList>
            <consortium name="Ensembl"/>
        </authorList>
    </citation>
    <scope>IDENTIFICATION</scope>
</reference>
<dbReference type="InterPro" id="IPR013270">
    <property type="entry name" value="CD47_Vset"/>
</dbReference>
<evidence type="ECO:0000256" key="8">
    <source>
        <dbReference type="ARBA" id="ARBA00022989"/>
    </source>
</evidence>
<organism evidence="17 18">
    <name type="scientific">Equus asinus</name>
    <name type="common">Donkey</name>
    <name type="synonym">Equus africanus asinus</name>
    <dbReference type="NCBI Taxonomy" id="9793"/>
    <lineage>
        <taxon>Eukaryota</taxon>
        <taxon>Metazoa</taxon>
        <taxon>Chordata</taxon>
        <taxon>Craniata</taxon>
        <taxon>Vertebrata</taxon>
        <taxon>Euteleostomi</taxon>
        <taxon>Mammalia</taxon>
        <taxon>Eutheria</taxon>
        <taxon>Laurasiatheria</taxon>
        <taxon>Perissodactyla</taxon>
        <taxon>Equidae</taxon>
        <taxon>Equus</taxon>
    </lineage>
</organism>
<reference evidence="17 18" key="1">
    <citation type="journal article" date="2020" name="Nat. Commun.">
        <title>Donkey genomes provide new insights into domestication and selection for coat color.</title>
        <authorList>
            <person name="Wang"/>
            <person name="C."/>
            <person name="Li"/>
            <person name="H."/>
            <person name="Guo"/>
            <person name="Y."/>
            <person name="Huang"/>
            <person name="J."/>
            <person name="Sun"/>
            <person name="Y."/>
            <person name="Min"/>
            <person name="J."/>
            <person name="Wang"/>
            <person name="J."/>
            <person name="Fang"/>
            <person name="X."/>
            <person name="Zhao"/>
            <person name="Z."/>
            <person name="Wang"/>
            <person name="S."/>
            <person name="Zhang"/>
            <person name="Y."/>
            <person name="Liu"/>
            <person name="Q."/>
            <person name="Jiang"/>
            <person name="Q."/>
            <person name="Wang"/>
            <person name="X."/>
            <person name="Guo"/>
            <person name="Y."/>
            <person name="Yang"/>
            <person name="C."/>
            <person name="Wang"/>
            <person name="Y."/>
            <person name="Tian"/>
            <person name="F."/>
            <person name="Zhuang"/>
            <person name="G."/>
            <person name="Fan"/>
            <person name="Y."/>
            <person name="Gao"/>
            <person name="Q."/>
            <person name="Li"/>
            <person name="Y."/>
            <person name="Ju"/>
            <person name="Z."/>
            <person name="Li"/>
            <person name="J."/>
            <person name="Li"/>
            <person name="R."/>
            <person name="Hou"/>
            <person name="M."/>
            <person name="Yang"/>
            <person name="G."/>
            <person name="Liu"/>
            <person name="G."/>
            <person name="Liu"/>
            <person name="W."/>
            <person name="Guo"/>
            <person name="J."/>
            <person name="Pan"/>
            <person name="S."/>
            <person name="Fan"/>
            <person name="G."/>
            <person name="Zhang"/>
            <person name="W."/>
            <person name="Zhang"/>
            <person name="R."/>
            <person name="Yu"/>
            <person name="J."/>
            <person name="Zhang"/>
            <person name="X."/>
            <person name="Yin"/>
            <person name="Q."/>
            <person name="Ji"/>
            <person name="C."/>
            <person name="Jin"/>
            <person name="Y."/>
            <person name="Yue"/>
            <person name="G."/>
            <person name="Liu"/>
            <person name="M."/>
            <person name="Xu"/>
            <person name="J."/>
            <person name="Liu"/>
            <person name="S."/>
            <person name="Jordana"/>
            <person name="J."/>
            <person name="Noce"/>
            <person name="A."/>
            <person name="Amills"/>
            <person name="M."/>
            <person name="Wu"/>
            <person name="D.D."/>
            <person name="Li"/>
            <person name="S."/>
            <person name="Zhou"/>
            <person name="X. and Zhong"/>
            <person name="J."/>
        </authorList>
    </citation>
    <scope>NUCLEOTIDE SEQUENCE [LARGE SCALE GENOMIC DNA]</scope>
</reference>
<keyword evidence="9 15" id="KW-0472">Membrane</keyword>
<dbReference type="InterPro" id="IPR006704">
    <property type="entry name" value="CD47"/>
</dbReference>
<dbReference type="GO" id="GO:0098632">
    <property type="term" value="F:cell-cell adhesion mediator activity"/>
    <property type="evidence" value="ECO:0007669"/>
    <property type="project" value="Ensembl"/>
</dbReference>
<dbReference type="InterPro" id="IPR013147">
    <property type="entry name" value="CD47-like_TM"/>
</dbReference>
<keyword evidence="7" id="KW-0130">Cell adhesion</keyword>
<keyword evidence="12" id="KW-0873">Pyrrolidone carboxylic acid</keyword>
<sequence length="361" mass="39923">MASVKCLPTAQKLSRTTLARSVKNTRLFITKHIFRDTMKRQNTHVLQPASLISQKLELLTRRTSEMPDKLQGSAQLIFNVIKSVEYTVCNKTVIIPCFVTNVKATNISDMFVKWKFKGKDIFIYDGQNQNQMSPSSEGFKSTEITPSELLKGVASLKMDKSDARVGNYTCEVTELSREGETIIELKYRVVSWFSPKENILIVIFPILAILLSWGQFGIVTLKYKSSDTKKKIIFIFVVGLVLTIDVIVGAILFVPGEFSTKNACGLGLLVIPTAALILLQYCVFMISFRMTAFTIAILILQGLGFVLAVDGLSLCITECTPVHGPLLISGLGIIALAELLGLIYMKLAASNQTTIQPPRSN</sequence>
<dbReference type="Pfam" id="PF04549">
    <property type="entry name" value="CD47"/>
    <property type="match status" value="1"/>
</dbReference>
<dbReference type="FunFam" id="2.60.40.10:FF:000521">
    <property type="entry name" value="leukocyte surface antigen CD47"/>
    <property type="match status" value="1"/>
</dbReference>
<dbReference type="GO" id="GO:0070053">
    <property type="term" value="F:thrombospondin receptor activity"/>
    <property type="evidence" value="ECO:0007669"/>
    <property type="project" value="Ensembl"/>
</dbReference>
<dbReference type="GO" id="GO:0008284">
    <property type="term" value="P:positive regulation of cell population proliferation"/>
    <property type="evidence" value="ECO:0007669"/>
    <property type="project" value="Ensembl"/>
</dbReference>
<keyword evidence="13" id="KW-0393">Immunoglobulin domain</keyword>
<keyword evidence="6" id="KW-0732">Signal</keyword>
<dbReference type="Ensembl" id="ENSEAST00005059433.1">
    <property type="protein sequence ID" value="ENSEASP00005046599.1"/>
    <property type="gene ID" value="ENSEASG00005011269.2"/>
</dbReference>
<dbReference type="GO" id="GO:0032655">
    <property type="term" value="P:regulation of interleukin-12 production"/>
    <property type="evidence" value="ECO:0007669"/>
    <property type="project" value="Ensembl"/>
</dbReference>
<evidence type="ECO:0000256" key="5">
    <source>
        <dbReference type="ARBA" id="ARBA00022692"/>
    </source>
</evidence>
<evidence type="ECO:0000256" key="7">
    <source>
        <dbReference type="ARBA" id="ARBA00022889"/>
    </source>
</evidence>
<feature type="transmembrane region" description="Helical" evidence="15">
    <location>
        <begin position="293"/>
        <end position="314"/>
    </location>
</feature>
<dbReference type="PANTHER" id="PTHR10613">
    <property type="entry name" value="LEUKOCYTE SURFACE ANTIGEN CD47"/>
    <property type="match status" value="1"/>
</dbReference>
<evidence type="ECO:0000256" key="2">
    <source>
        <dbReference type="ARBA" id="ARBA00015454"/>
    </source>
</evidence>
<dbReference type="GO" id="GO:1904669">
    <property type="term" value="P:ATP export"/>
    <property type="evidence" value="ECO:0007669"/>
    <property type="project" value="Ensembl"/>
</dbReference>
<evidence type="ECO:0000256" key="1">
    <source>
        <dbReference type="ARBA" id="ARBA00004651"/>
    </source>
</evidence>
<dbReference type="InterPro" id="IPR037805">
    <property type="entry name" value="IgV_CD47"/>
</dbReference>
<dbReference type="PROSITE" id="PS50835">
    <property type="entry name" value="IG_LIKE"/>
    <property type="match status" value="1"/>
</dbReference>
<protein>
    <recommendedName>
        <fullName evidence="2">Leukocyte surface antigen CD47</fullName>
    </recommendedName>
    <alternativeName>
        <fullName evidence="14">Integrin-associated protein</fullName>
    </alternativeName>
</protein>
<dbReference type="InterPro" id="IPR007110">
    <property type="entry name" value="Ig-like_dom"/>
</dbReference>